<evidence type="ECO:0000256" key="35">
    <source>
        <dbReference type="ARBA" id="ARBA00023274"/>
    </source>
</evidence>
<dbReference type="PROSITE" id="PS50800">
    <property type="entry name" value="SAP"/>
    <property type="match status" value="1"/>
</dbReference>
<evidence type="ECO:0000256" key="11">
    <source>
        <dbReference type="ARBA" id="ARBA00022481"/>
    </source>
</evidence>
<dbReference type="FunFam" id="1.10.720.30:FF:000004">
    <property type="entry name" value="heterogeneous nuclear ribonucleoprotein U isoform X1"/>
    <property type="match status" value="1"/>
</dbReference>
<keyword evidence="13" id="KW-0678">Repressor</keyword>
<keyword evidence="29" id="KW-0805">Transcription regulation</keyword>
<dbReference type="GO" id="GO:0016363">
    <property type="term" value="C:nuclear matrix"/>
    <property type="evidence" value="ECO:0007669"/>
    <property type="project" value="UniProtKB-SubCell"/>
</dbReference>
<keyword evidence="24" id="KW-0067">ATP-binding</keyword>
<evidence type="ECO:0000256" key="14">
    <source>
        <dbReference type="ARBA" id="ARBA00022499"/>
    </source>
</evidence>
<feature type="domain" description="SAP" evidence="42">
    <location>
        <begin position="6"/>
        <end position="40"/>
    </location>
</feature>
<evidence type="ECO:0000256" key="3">
    <source>
        <dbReference type="ARBA" id="ARBA00004241"/>
    </source>
</evidence>
<feature type="compositionally biased region" description="Acidic residues" evidence="40">
    <location>
        <begin position="72"/>
        <end position="95"/>
    </location>
</feature>
<proteinExistence type="predicted"/>
<dbReference type="GO" id="GO:0005813">
    <property type="term" value="C:centrosome"/>
    <property type="evidence" value="ECO:0007669"/>
    <property type="project" value="UniProtKB-SubCell"/>
</dbReference>
<dbReference type="InterPro" id="IPR001870">
    <property type="entry name" value="B30.2/SPRY"/>
</dbReference>
<dbReference type="Proteomes" id="UP000886611">
    <property type="component" value="Unassembled WGS sequence"/>
</dbReference>
<comment type="caution">
    <text evidence="43">The sequence shown here is derived from an EMBL/GenBank/DDBJ whole genome shotgun (WGS) entry which is preliminary data.</text>
</comment>
<organism evidence="43 44">
    <name type="scientific">Polypterus senegalus</name>
    <name type="common">Senegal bichir</name>
    <dbReference type="NCBI Taxonomy" id="55291"/>
    <lineage>
        <taxon>Eukaryota</taxon>
        <taxon>Metazoa</taxon>
        <taxon>Chordata</taxon>
        <taxon>Craniata</taxon>
        <taxon>Vertebrata</taxon>
        <taxon>Euteleostomi</taxon>
        <taxon>Actinopterygii</taxon>
        <taxon>Polypteriformes</taxon>
        <taxon>Polypteridae</taxon>
        <taxon>Polypterus</taxon>
    </lineage>
</organism>
<evidence type="ECO:0000256" key="38">
    <source>
        <dbReference type="ARBA" id="ARBA00073300"/>
    </source>
</evidence>
<dbReference type="GO" id="GO:0005524">
    <property type="term" value="F:ATP binding"/>
    <property type="evidence" value="ECO:0007669"/>
    <property type="project" value="UniProtKB-KW"/>
</dbReference>
<keyword evidence="15" id="KW-0597">Phosphoprotein</keyword>
<dbReference type="EMBL" id="JAATIS010000485">
    <property type="protein sequence ID" value="KAG2467723.1"/>
    <property type="molecule type" value="Genomic_DNA"/>
</dbReference>
<keyword evidence="17" id="KW-0507">mRNA processing</keyword>
<keyword evidence="22" id="KW-0221">Differentiation</keyword>
<dbReference type="GO" id="GO:0030154">
    <property type="term" value="P:cell differentiation"/>
    <property type="evidence" value="ECO:0007669"/>
    <property type="project" value="UniProtKB-KW"/>
</dbReference>
<keyword evidence="36" id="KW-0131">Cell cycle</keyword>
<feature type="compositionally biased region" description="Acidic residues" evidence="40">
    <location>
        <begin position="142"/>
        <end position="195"/>
    </location>
</feature>
<evidence type="ECO:0000256" key="2">
    <source>
        <dbReference type="ARBA" id="ARBA00004214"/>
    </source>
</evidence>
<dbReference type="PROSITE" id="PS50188">
    <property type="entry name" value="B302_SPRY"/>
    <property type="match status" value="1"/>
</dbReference>
<evidence type="ECO:0000256" key="29">
    <source>
        <dbReference type="ARBA" id="ARBA00023015"/>
    </source>
</evidence>
<keyword evidence="25" id="KW-0832">Ubl conjugation</keyword>
<accession>A0A8X7XGD1</accession>
<keyword evidence="35" id="KW-0687">Ribonucleoprotein</keyword>
<name>A0A8X7XGD1_POLSE</name>
<keyword evidence="30" id="KW-0010">Activator</keyword>
<dbReference type="GO" id="GO:0045944">
    <property type="term" value="P:positive regulation of transcription by RNA polymerase II"/>
    <property type="evidence" value="ECO:0007669"/>
    <property type="project" value="TreeGrafter"/>
</dbReference>
<dbReference type="FunFam" id="2.60.120.920:FF:000006">
    <property type="entry name" value="heterogeneous nuclear ribonucleoprotein U isoform X1"/>
    <property type="match status" value="1"/>
</dbReference>
<gene>
    <name evidence="43" type="primary">Hnrnpu</name>
    <name evidence="43" type="ORF">GTO96_0015423</name>
</gene>
<evidence type="ECO:0000256" key="27">
    <source>
        <dbReference type="ARBA" id="ARBA00022934"/>
    </source>
</evidence>
<keyword evidence="11" id="KW-0488">Methylation</keyword>
<evidence type="ECO:0000256" key="25">
    <source>
        <dbReference type="ARBA" id="ARBA00022843"/>
    </source>
</evidence>
<feature type="compositionally biased region" description="Basic and acidic residues" evidence="40">
    <location>
        <begin position="643"/>
        <end position="657"/>
    </location>
</feature>
<keyword evidence="14" id="KW-1017">Isopeptide bond</keyword>
<keyword evidence="32" id="KW-0508">mRNA splicing</keyword>
<evidence type="ECO:0000256" key="37">
    <source>
        <dbReference type="ARBA" id="ARBA00023328"/>
    </source>
</evidence>
<keyword evidence="27" id="KW-0164">Citrullination</keyword>
<evidence type="ECO:0000259" key="42">
    <source>
        <dbReference type="PROSITE" id="PS50800"/>
    </source>
</evidence>
<dbReference type="Gene3D" id="3.40.50.300">
    <property type="entry name" value="P-loop containing nucleotide triphosphate hydrolases"/>
    <property type="match status" value="1"/>
</dbReference>
<dbReference type="InterPro" id="IPR003877">
    <property type="entry name" value="SPRY_dom"/>
</dbReference>
<dbReference type="InterPro" id="IPR043136">
    <property type="entry name" value="B30.2/SPRY_sf"/>
</dbReference>
<evidence type="ECO:0000256" key="16">
    <source>
        <dbReference type="ARBA" id="ARBA00022618"/>
    </source>
</evidence>
<evidence type="ECO:0000256" key="4">
    <source>
        <dbReference type="ARBA" id="ARBA00004300"/>
    </source>
</evidence>
<feature type="compositionally biased region" description="Gly residues" evidence="40">
    <location>
        <begin position="679"/>
        <end position="696"/>
    </location>
</feature>
<keyword evidence="23" id="KW-0995">Kinetochore</keyword>
<protein>
    <recommendedName>
        <fullName evidence="38">Heterogeneous nuclear ribonucleoprotein U</fullName>
    </recommendedName>
    <alternativeName>
        <fullName evidence="39">Scaffold-attachment factor A</fullName>
    </alternativeName>
</protein>
<dbReference type="GO" id="GO:0005681">
    <property type="term" value="C:spliceosomal complex"/>
    <property type="evidence" value="ECO:0007669"/>
    <property type="project" value="UniProtKB-KW"/>
</dbReference>
<feature type="compositionally biased region" description="Gly residues" evidence="40">
    <location>
        <begin position="46"/>
        <end position="69"/>
    </location>
</feature>
<dbReference type="InterPro" id="IPR036361">
    <property type="entry name" value="SAP_dom_sf"/>
</dbReference>
<evidence type="ECO:0000256" key="6">
    <source>
        <dbReference type="ARBA" id="ARBA00004463"/>
    </source>
</evidence>
<dbReference type="Gene3D" id="2.60.120.920">
    <property type="match status" value="1"/>
</dbReference>
<dbReference type="AlphaFoldDB" id="A0A8X7XGD1"/>
<evidence type="ECO:0000256" key="22">
    <source>
        <dbReference type="ARBA" id="ARBA00022782"/>
    </source>
</evidence>
<keyword evidence="21" id="KW-0498">Mitosis</keyword>
<feature type="region of interest" description="Disordered" evidence="40">
    <location>
        <begin position="43"/>
        <end position="228"/>
    </location>
</feature>
<evidence type="ECO:0000256" key="36">
    <source>
        <dbReference type="ARBA" id="ARBA00023306"/>
    </source>
</evidence>
<evidence type="ECO:0000313" key="43">
    <source>
        <dbReference type="EMBL" id="KAG2467723.1"/>
    </source>
</evidence>
<feature type="region of interest" description="Disordered" evidence="40">
    <location>
        <begin position="643"/>
        <end position="793"/>
    </location>
</feature>
<feature type="non-terminal residue" evidence="43">
    <location>
        <position position="879"/>
    </location>
</feature>
<keyword evidence="9" id="KW-0158">Chromosome</keyword>
<dbReference type="SMART" id="SM00513">
    <property type="entry name" value="SAP"/>
    <property type="match status" value="1"/>
</dbReference>
<feature type="compositionally biased region" description="Low complexity" evidence="40">
    <location>
        <begin position="742"/>
        <end position="781"/>
    </location>
</feature>
<dbReference type="GO" id="GO:0000776">
    <property type="term" value="C:kinetochore"/>
    <property type="evidence" value="ECO:0007669"/>
    <property type="project" value="UniProtKB-KW"/>
</dbReference>
<dbReference type="GO" id="GO:0000380">
    <property type="term" value="P:alternative mRNA splicing, via spliceosome"/>
    <property type="evidence" value="ECO:0007669"/>
    <property type="project" value="TreeGrafter"/>
</dbReference>
<dbReference type="Gene3D" id="1.10.720.30">
    <property type="entry name" value="SAP domain"/>
    <property type="match status" value="1"/>
</dbReference>
<evidence type="ECO:0000256" key="28">
    <source>
        <dbReference type="ARBA" id="ARBA00022990"/>
    </source>
</evidence>
<dbReference type="Pfam" id="PF02037">
    <property type="entry name" value="SAP"/>
    <property type="match status" value="1"/>
</dbReference>
<dbReference type="GO" id="GO:0006325">
    <property type="term" value="P:chromatin organization"/>
    <property type="evidence" value="ECO:0007669"/>
    <property type="project" value="UniProtKB-KW"/>
</dbReference>
<keyword evidence="10" id="KW-0217">Developmental protein</keyword>
<dbReference type="PANTHER" id="PTHR12381">
    <property type="entry name" value="HETEROGENEOUS NUCLEAR RIBONUCLEOPROTEIN U FAMILY MEMBER"/>
    <property type="match status" value="1"/>
</dbReference>
<keyword evidence="37" id="KW-0137">Centromere</keyword>
<evidence type="ECO:0000256" key="13">
    <source>
        <dbReference type="ARBA" id="ARBA00022491"/>
    </source>
</evidence>
<evidence type="ECO:0000256" key="19">
    <source>
        <dbReference type="ARBA" id="ARBA00022741"/>
    </source>
</evidence>
<evidence type="ECO:0000256" key="7">
    <source>
        <dbReference type="ARBA" id="ARBA00004629"/>
    </source>
</evidence>
<evidence type="ECO:0000256" key="23">
    <source>
        <dbReference type="ARBA" id="ARBA00022838"/>
    </source>
</evidence>
<evidence type="ECO:0000256" key="20">
    <source>
        <dbReference type="ARBA" id="ARBA00022765"/>
    </source>
</evidence>
<keyword evidence="20" id="KW-0013">ADP-ribosylation</keyword>
<dbReference type="GO" id="GO:0003723">
    <property type="term" value="F:RNA binding"/>
    <property type="evidence" value="ECO:0007669"/>
    <property type="project" value="UniProtKB-ARBA"/>
</dbReference>
<comment type="subcellular location">
    <subcellularLocation>
        <location evidence="3">Cell surface</location>
    </subcellularLocation>
    <subcellularLocation>
        <location evidence="7">Chromosome</location>
        <location evidence="7">Centromere</location>
        <location evidence="7">Kinetochore</location>
    </subcellularLocation>
    <subcellularLocation>
        <location evidence="4">Cytoplasm</location>
        <location evidence="4">Cytoskeleton</location>
        <location evidence="4">Microtubule organizing center</location>
        <location evidence="4">Centrosome</location>
    </subcellularLocation>
    <subcellularLocation>
        <location evidence="8">Cytoplasm</location>
        <location evidence="8">Cytoskeleton</location>
        <location evidence="8">Spindle pole</location>
    </subcellularLocation>
    <subcellularLocation>
        <location evidence="6">Cytoplasmic granule</location>
    </subcellularLocation>
    <subcellularLocation>
        <location evidence="2">Midbody</location>
    </subcellularLocation>
    <subcellularLocation>
        <location evidence="1">Nucleus matrix</location>
    </subcellularLocation>
    <subcellularLocation>
        <location evidence="5">Nucleus speckle</location>
    </subcellularLocation>
</comment>
<feature type="domain" description="B30.2/SPRY" evidence="41">
    <location>
        <begin position="242"/>
        <end position="438"/>
    </location>
</feature>
<keyword evidence="16" id="KW-0132">Cell division</keyword>
<keyword evidence="18" id="KW-0747">Spliceosome</keyword>
<evidence type="ECO:0000256" key="39">
    <source>
        <dbReference type="ARBA" id="ARBA00083838"/>
    </source>
</evidence>
<keyword evidence="34" id="KW-0539">Nucleus</keyword>
<evidence type="ECO:0000259" key="41">
    <source>
        <dbReference type="PROSITE" id="PS50188"/>
    </source>
</evidence>
<evidence type="ECO:0000313" key="44">
    <source>
        <dbReference type="Proteomes" id="UP000886611"/>
    </source>
</evidence>
<evidence type="ECO:0000256" key="10">
    <source>
        <dbReference type="ARBA" id="ARBA00022473"/>
    </source>
</evidence>
<dbReference type="GO" id="GO:1990841">
    <property type="term" value="F:promoter-specific chromatin binding"/>
    <property type="evidence" value="ECO:0007669"/>
    <property type="project" value="TreeGrafter"/>
</dbReference>
<keyword evidence="12" id="KW-0963">Cytoplasm</keyword>
<keyword evidence="31" id="KW-0804">Transcription</keyword>
<evidence type="ECO:0000256" key="18">
    <source>
        <dbReference type="ARBA" id="ARBA00022728"/>
    </source>
</evidence>
<keyword evidence="33" id="KW-0206">Cytoskeleton</keyword>
<evidence type="ECO:0000256" key="9">
    <source>
        <dbReference type="ARBA" id="ARBA00022454"/>
    </source>
</evidence>
<feature type="non-terminal residue" evidence="43">
    <location>
        <position position="1"/>
    </location>
</feature>
<sequence length="879" mass="95969">MSSINVKKLKVNELKDELKKRRLSDKGLKAELMDRLQAALDEEAKAGGGFTGPGGEENGAEGGSEGAGGYDEMAEDLEEEMAGENMEADEEEEEEGRTGGGKAGATATTGDSSGGTGARQAAVNLQGTSGKGDQASASGEVTGEEGAEAADGESQEYQDDAMGEDEEEDAGVEMDKFDEDEDAGIEMDKFDEEDGAPGSQSAEGDAAKDKKADQKNKKGVKRRREEHGRGYFEFIEENKYSRAKSPQPPLEEEDEEFDDTTVCLDTYNSDLHFKISRDRYSASSLTMESFAYLWAGGRATYGIASGKACFEMKVIEKIPVKHISSKGIEVHDVQIGWSLEEGGLLLGEEEFSYAYSMKGKKTTNCVTEDFGEGYDENDVIGCLINFDGEEVELSFCKNGKDLGIAFKVSKESLAERPLFPHVLCHNCAVEFNFGQKEEPYFPVPEGYTFLQQVPVDNRVRGPKGPETKKECEVIVMVGLPGAGKTTWVMKHVEANPGKYNVLGTNTILEKMMISSFKRQMIDTAKLTAISQRAPLFLGKFIEIAARKKRNYILDQTNVSAPAQRRKMCLFAGFQRKAVVVCPTDEDYKQRTQKKAEADGKDLPEQAVLKMKGIFTLPEDGECFDEVTYVELQKEEAQKLVEQYKEESKSALPAEKKQNQGGATKKGGNRARGNKNQYNRGGGSGGQGQRGGRGGFQNRGNFRGVPGNRAAFNRPPRGYLPPPGFRGGFSNRGNFSRGGGMPNRGSAPRGAPGRGNMPRGGAMNRGSANRGGANRGNFNQFRGRGGNNRGFKNGNYSMNKAQAFNQSWQQGGLPQQIIFFHITLTAPLGAADRKENYRYTASSTHCLSHASCLNCFSYDKRFKPFLYGPHGSETVSSQEL</sequence>
<dbReference type="GO" id="GO:0016607">
    <property type="term" value="C:nuclear speck"/>
    <property type="evidence" value="ECO:0007669"/>
    <property type="project" value="UniProtKB-SubCell"/>
</dbReference>
<keyword evidence="19" id="KW-0547">Nucleotide-binding</keyword>
<evidence type="ECO:0000256" key="17">
    <source>
        <dbReference type="ARBA" id="ARBA00022664"/>
    </source>
</evidence>
<evidence type="ECO:0000256" key="8">
    <source>
        <dbReference type="ARBA" id="ARBA00004647"/>
    </source>
</evidence>
<dbReference type="InterPro" id="IPR003034">
    <property type="entry name" value="SAP_dom"/>
</dbReference>
<evidence type="ECO:0000256" key="30">
    <source>
        <dbReference type="ARBA" id="ARBA00023159"/>
    </source>
</evidence>
<dbReference type="CDD" id="cd12884">
    <property type="entry name" value="SPRY_hnRNP"/>
    <property type="match status" value="1"/>
</dbReference>
<dbReference type="GO" id="GO:0051301">
    <property type="term" value="P:cell division"/>
    <property type="evidence" value="ECO:0007669"/>
    <property type="project" value="UniProtKB-KW"/>
</dbReference>
<dbReference type="FunFam" id="3.40.50.300:FF:000376">
    <property type="entry name" value="Putative heterogeneous nuclear ribonucleoprotein U"/>
    <property type="match status" value="1"/>
</dbReference>
<reference evidence="43 44" key="1">
    <citation type="journal article" date="2021" name="Cell">
        <title>Tracing the genetic footprints of vertebrate landing in non-teleost ray-finned fishes.</title>
        <authorList>
            <person name="Bi X."/>
            <person name="Wang K."/>
            <person name="Yang L."/>
            <person name="Pan H."/>
            <person name="Jiang H."/>
            <person name="Wei Q."/>
            <person name="Fang M."/>
            <person name="Yu H."/>
            <person name="Zhu C."/>
            <person name="Cai Y."/>
            <person name="He Y."/>
            <person name="Gan X."/>
            <person name="Zeng H."/>
            <person name="Yu D."/>
            <person name="Zhu Y."/>
            <person name="Jiang H."/>
            <person name="Qiu Q."/>
            <person name="Yang H."/>
            <person name="Zhang Y.E."/>
            <person name="Wang W."/>
            <person name="Zhu M."/>
            <person name="He S."/>
            <person name="Zhang G."/>
        </authorList>
    </citation>
    <scope>NUCLEOTIDE SEQUENCE [LARGE SCALE GENOMIC DNA]</scope>
    <source>
        <strain evidence="43">Bchr_013</strain>
    </source>
</reference>
<evidence type="ECO:0000256" key="33">
    <source>
        <dbReference type="ARBA" id="ARBA00023212"/>
    </source>
</evidence>
<evidence type="ECO:0000256" key="40">
    <source>
        <dbReference type="SAM" id="MobiDB-lite"/>
    </source>
</evidence>
<dbReference type="InterPro" id="IPR013320">
    <property type="entry name" value="ConA-like_dom_sf"/>
</dbReference>
<keyword evidence="28" id="KW-0007">Acetylation</keyword>
<dbReference type="SUPFAM" id="SSF68906">
    <property type="entry name" value="SAP domain"/>
    <property type="match status" value="1"/>
</dbReference>
<dbReference type="SUPFAM" id="SSF52540">
    <property type="entry name" value="P-loop containing nucleoside triphosphate hydrolases"/>
    <property type="match status" value="1"/>
</dbReference>
<dbReference type="GO" id="GO:0000922">
    <property type="term" value="C:spindle pole"/>
    <property type="evidence" value="ECO:0007669"/>
    <property type="project" value="UniProtKB-SubCell"/>
</dbReference>
<dbReference type="SUPFAM" id="SSF49899">
    <property type="entry name" value="Concanavalin A-like lectins/glucanases"/>
    <property type="match status" value="1"/>
</dbReference>
<evidence type="ECO:0000256" key="34">
    <source>
        <dbReference type="ARBA" id="ARBA00023242"/>
    </source>
</evidence>
<dbReference type="GO" id="GO:0030496">
    <property type="term" value="C:midbody"/>
    <property type="evidence" value="ECO:0007669"/>
    <property type="project" value="UniProtKB-SubCell"/>
</dbReference>
<evidence type="ECO:0000256" key="15">
    <source>
        <dbReference type="ARBA" id="ARBA00022553"/>
    </source>
</evidence>
<dbReference type="InterPro" id="IPR027417">
    <property type="entry name" value="P-loop_NTPase"/>
</dbReference>
<evidence type="ECO:0000256" key="26">
    <source>
        <dbReference type="ARBA" id="ARBA00022853"/>
    </source>
</evidence>
<evidence type="ECO:0000256" key="21">
    <source>
        <dbReference type="ARBA" id="ARBA00022776"/>
    </source>
</evidence>
<dbReference type="Pfam" id="PF13671">
    <property type="entry name" value="AAA_33"/>
    <property type="match status" value="1"/>
</dbReference>
<evidence type="ECO:0000256" key="24">
    <source>
        <dbReference type="ARBA" id="ARBA00022840"/>
    </source>
</evidence>
<evidence type="ECO:0000256" key="12">
    <source>
        <dbReference type="ARBA" id="ARBA00022490"/>
    </source>
</evidence>
<dbReference type="Pfam" id="PF00622">
    <property type="entry name" value="SPRY"/>
    <property type="match status" value="1"/>
</dbReference>
<dbReference type="SMART" id="SM00449">
    <property type="entry name" value="SPRY"/>
    <property type="match status" value="1"/>
</dbReference>
<evidence type="ECO:0000256" key="32">
    <source>
        <dbReference type="ARBA" id="ARBA00023187"/>
    </source>
</evidence>
<dbReference type="InterPro" id="IPR035778">
    <property type="entry name" value="SPRY_hnRNP_U"/>
</dbReference>
<evidence type="ECO:0000256" key="31">
    <source>
        <dbReference type="ARBA" id="ARBA00023163"/>
    </source>
</evidence>
<keyword evidence="44" id="KW-1185">Reference proteome</keyword>
<feature type="compositionally biased region" description="Basic and acidic residues" evidence="40">
    <location>
        <begin position="205"/>
        <end position="216"/>
    </location>
</feature>
<evidence type="ECO:0000256" key="1">
    <source>
        <dbReference type="ARBA" id="ARBA00004109"/>
    </source>
</evidence>
<keyword evidence="26" id="KW-0156">Chromatin regulator</keyword>
<evidence type="ECO:0000256" key="5">
    <source>
        <dbReference type="ARBA" id="ARBA00004324"/>
    </source>
</evidence>
<dbReference type="GO" id="GO:0009986">
    <property type="term" value="C:cell surface"/>
    <property type="evidence" value="ECO:0007669"/>
    <property type="project" value="UniProtKB-SubCell"/>
</dbReference>
<dbReference type="PANTHER" id="PTHR12381:SF11">
    <property type="entry name" value="HETEROGENEOUS NUCLEAR RIBONUCLEOPROTEIN U"/>
    <property type="match status" value="1"/>
</dbReference>